<feature type="compositionally biased region" description="Gly residues" evidence="1">
    <location>
        <begin position="570"/>
        <end position="588"/>
    </location>
</feature>
<dbReference type="VEuPathDB" id="FungiDB:BTJ68_14952"/>
<comment type="caution">
    <text evidence="3">The sequence shown here is derived from an EMBL/GenBank/DDBJ whole genome shotgun (WGS) entry which is preliminary data.</text>
</comment>
<gene>
    <name evidence="3" type="ORF">D0869_01209</name>
</gene>
<dbReference type="PANTHER" id="PTHR10335:SF23">
    <property type="entry name" value="OB FOLD-CONTAINING PROTEIN, NUCLEIC ACID BINDING"/>
    <property type="match status" value="1"/>
</dbReference>
<sequence length="607" mass="67350">PPRQKSKYHAPQACLLRIRKVVVVLLLHFPFKPITTPSQCIHAILRQICTSRTLARSFASFSPPCKMDRSATFTPTALKRWSCIDKDLPKPASTNEIAVFDFDNTLFSSPLPNKQIWNVSTCGQLQAQDFLHHGGWWHNPRILAATGQGLATEEQRAWEGYWNERIVELVRIASAAEDTLTVLLTGRMESAFADILIRMVNAKGLDFDMVCLKPSVSPNGELFPSTMHFKQALLRDIVFTYPAAREIRMYEDRPKHTKGFRDFFTDLNKAILMQSYDSYPEREPITAEVIQVSEQETTMDPVNEVSEVQQMMNVHNDAVRNRDSQLQASMAVPYKIKRSVFYTGYIIQQSDTEKLKSLVKLPPNCPEHEVRLLANNILITPRPAPPSILDKVGGIGAKMSWRVTGLACYENRVWAACVQPIPSNARIYTENFTPCVVLATRRQSKPIEASRIQNWQPVPDHQAFEFETTVGEKVLLRIEEEMRHEDSYEASFPNAKNARKHPREEDFPPLGKPKPQRNFSQENRQAYGGGGSWAGRAGGASGSSAFASQRGGGGGGGGGRGGRGGHRGFRGGGRGGPAGGRGGRGRGGYRSLDDSVGQGYGGGGMQY</sequence>
<accession>A0A3M6XDW0</accession>
<evidence type="ECO:0000256" key="1">
    <source>
        <dbReference type="SAM" id="MobiDB-lite"/>
    </source>
</evidence>
<dbReference type="GO" id="GO:0008649">
    <property type="term" value="F:rRNA methyltransferase activity"/>
    <property type="evidence" value="ECO:0007669"/>
    <property type="project" value="TreeGrafter"/>
</dbReference>
<organism evidence="3 4">
    <name type="scientific">Hortaea werneckii</name>
    <name type="common">Black yeast</name>
    <name type="synonym">Cladosporium werneckii</name>
    <dbReference type="NCBI Taxonomy" id="91943"/>
    <lineage>
        <taxon>Eukaryota</taxon>
        <taxon>Fungi</taxon>
        <taxon>Dikarya</taxon>
        <taxon>Ascomycota</taxon>
        <taxon>Pezizomycotina</taxon>
        <taxon>Dothideomycetes</taxon>
        <taxon>Dothideomycetidae</taxon>
        <taxon>Mycosphaerellales</taxon>
        <taxon>Teratosphaeriaceae</taxon>
        <taxon>Hortaea</taxon>
    </lineage>
</organism>
<dbReference type="GO" id="GO:0031428">
    <property type="term" value="C:box C/D methylation guide snoRNP complex"/>
    <property type="evidence" value="ECO:0007669"/>
    <property type="project" value="TreeGrafter"/>
</dbReference>
<dbReference type="GO" id="GO:0000494">
    <property type="term" value="P:box C/D sno(s)RNA 3'-end processing"/>
    <property type="evidence" value="ECO:0007669"/>
    <property type="project" value="TreeGrafter"/>
</dbReference>
<dbReference type="Pfam" id="PF10307">
    <property type="entry name" value="HAD_SAK_1"/>
    <property type="match status" value="1"/>
</dbReference>
<evidence type="ECO:0000313" key="3">
    <source>
        <dbReference type="EMBL" id="RMX88987.1"/>
    </source>
</evidence>
<feature type="compositionally biased region" description="Gly residues" evidence="1">
    <location>
        <begin position="598"/>
        <end position="607"/>
    </location>
</feature>
<reference evidence="3 4" key="1">
    <citation type="journal article" date="2018" name="BMC Genomics">
        <title>Genomic evidence for intraspecific hybridization in a clonal and extremely halotolerant yeast.</title>
        <authorList>
            <person name="Gostincar C."/>
            <person name="Stajich J.E."/>
            <person name="Zupancic J."/>
            <person name="Zalar P."/>
            <person name="Gunde-Cimerman N."/>
        </authorList>
    </citation>
    <scope>NUCLEOTIDE SEQUENCE [LARGE SCALE GENOMIC DNA]</scope>
    <source>
        <strain evidence="3 4">EXF-6656</strain>
    </source>
</reference>
<dbReference type="InterPro" id="IPR018812">
    <property type="entry name" value="SAK_HAD"/>
</dbReference>
<dbReference type="OrthoDB" id="5596992at2759"/>
<dbReference type="GO" id="GO:1990259">
    <property type="term" value="F:histone H2AQ104 methyltransferase activity"/>
    <property type="evidence" value="ECO:0007669"/>
    <property type="project" value="TreeGrafter"/>
</dbReference>
<dbReference type="PANTHER" id="PTHR10335">
    <property type="entry name" value="RRNA 2-O-METHYLTRANSFERASE FIBRILLARIN"/>
    <property type="match status" value="1"/>
</dbReference>
<evidence type="ECO:0000313" key="4">
    <source>
        <dbReference type="Proteomes" id="UP000281245"/>
    </source>
</evidence>
<evidence type="ECO:0000259" key="2">
    <source>
        <dbReference type="Pfam" id="PF10307"/>
    </source>
</evidence>
<dbReference type="GO" id="GO:0032040">
    <property type="term" value="C:small-subunit processome"/>
    <property type="evidence" value="ECO:0007669"/>
    <property type="project" value="TreeGrafter"/>
</dbReference>
<dbReference type="Proteomes" id="UP000281245">
    <property type="component" value="Unassembled WGS sequence"/>
</dbReference>
<feature type="compositionally biased region" description="Gly residues" evidence="1">
    <location>
        <begin position="527"/>
        <end position="541"/>
    </location>
</feature>
<feature type="compositionally biased region" description="Gly residues" evidence="1">
    <location>
        <begin position="550"/>
        <end position="562"/>
    </location>
</feature>
<feature type="region of interest" description="Disordered" evidence="1">
    <location>
        <begin position="485"/>
        <end position="607"/>
    </location>
</feature>
<feature type="domain" description="Swiss Army Knife RNA repair protein HAD" evidence="2">
    <location>
        <begin position="109"/>
        <end position="316"/>
    </location>
</feature>
<feature type="non-terminal residue" evidence="3">
    <location>
        <position position="1"/>
    </location>
</feature>
<dbReference type="EMBL" id="QWIJ01000046">
    <property type="protein sequence ID" value="RMX88987.1"/>
    <property type="molecule type" value="Genomic_DNA"/>
</dbReference>
<proteinExistence type="predicted"/>
<protein>
    <recommendedName>
        <fullName evidence="2">Swiss Army Knife RNA repair protein HAD domain-containing protein</fullName>
    </recommendedName>
</protein>
<name>A0A3M6XDW0_HORWE</name>
<dbReference type="AlphaFoldDB" id="A0A3M6XDW0"/>
<dbReference type="GO" id="GO:0003723">
    <property type="term" value="F:RNA binding"/>
    <property type="evidence" value="ECO:0007669"/>
    <property type="project" value="TreeGrafter"/>
</dbReference>